<feature type="compositionally biased region" description="Basic and acidic residues" evidence="5">
    <location>
        <begin position="319"/>
        <end position="328"/>
    </location>
</feature>
<dbReference type="SMART" id="SM00184">
    <property type="entry name" value="RING"/>
    <property type="match status" value="1"/>
</dbReference>
<feature type="domain" description="RING-type" evidence="6">
    <location>
        <begin position="535"/>
        <end position="576"/>
    </location>
</feature>
<evidence type="ECO:0000313" key="9">
    <source>
        <dbReference type="WBParaSite" id="SRAE_2000244300.1"/>
    </source>
</evidence>
<reference evidence="7 8" key="1">
    <citation type="submission" date="2014-09" db="EMBL/GenBank/DDBJ databases">
        <authorList>
            <person name="Martin A.A."/>
        </authorList>
    </citation>
    <scope>NUCLEOTIDE SEQUENCE</scope>
    <source>
        <strain evidence="8">ED321</strain>
        <strain evidence="7">ED321 Heterogonic</strain>
    </source>
</reference>
<evidence type="ECO:0000313" key="10">
    <source>
        <dbReference type="WormBase" id="SRAE_2000244300"/>
    </source>
</evidence>
<dbReference type="WBParaSite" id="SRAE_2000244300.1">
    <property type="protein sequence ID" value="SRAE_2000244300.1"/>
    <property type="gene ID" value="WBGene00262653"/>
</dbReference>
<evidence type="ECO:0000313" key="8">
    <source>
        <dbReference type="Proteomes" id="UP000035682"/>
    </source>
</evidence>
<dbReference type="CDD" id="cd16474">
    <property type="entry name" value="RING-H2_RNF111-like"/>
    <property type="match status" value="1"/>
</dbReference>
<gene>
    <name evidence="7 9 10" type="ORF">SRAE_2000244300</name>
</gene>
<dbReference type="GO" id="GO:0005634">
    <property type="term" value="C:nucleus"/>
    <property type="evidence" value="ECO:0007669"/>
    <property type="project" value="TreeGrafter"/>
</dbReference>
<feature type="region of interest" description="Disordered" evidence="5">
    <location>
        <begin position="232"/>
        <end position="282"/>
    </location>
</feature>
<dbReference type="InterPro" id="IPR001841">
    <property type="entry name" value="Znf_RING"/>
</dbReference>
<evidence type="ECO:0000256" key="2">
    <source>
        <dbReference type="ARBA" id="ARBA00022771"/>
    </source>
</evidence>
<dbReference type="PANTHER" id="PTHR45931:SF3">
    <property type="entry name" value="RING ZINC FINGER-CONTAINING PROTEIN"/>
    <property type="match status" value="1"/>
</dbReference>
<accession>A0A090LDC6</accession>
<keyword evidence="1" id="KW-0479">Metal-binding</keyword>
<feature type="compositionally biased region" description="Polar residues" evidence="5">
    <location>
        <begin position="267"/>
        <end position="277"/>
    </location>
</feature>
<dbReference type="SMR" id="A0A090LDC6"/>
<protein>
    <submittedName>
        <fullName evidence="7 9">Zinc finger, RING-type domain and Zinc finger, RING/FYVE/PHD-type domain-containing protein</fullName>
    </submittedName>
</protein>
<evidence type="ECO:0000256" key="4">
    <source>
        <dbReference type="PROSITE-ProRule" id="PRU00175"/>
    </source>
</evidence>
<dbReference type="EMBL" id="LN609529">
    <property type="protein sequence ID" value="CEF67781.1"/>
    <property type="molecule type" value="Genomic_DNA"/>
</dbReference>
<organism evidence="7">
    <name type="scientific">Strongyloides ratti</name>
    <name type="common">Parasitic roundworm</name>
    <dbReference type="NCBI Taxonomy" id="34506"/>
    <lineage>
        <taxon>Eukaryota</taxon>
        <taxon>Metazoa</taxon>
        <taxon>Ecdysozoa</taxon>
        <taxon>Nematoda</taxon>
        <taxon>Chromadorea</taxon>
        <taxon>Rhabditida</taxon>
        <taxon>Tylenchina</taxon>
        <taxon>Panagrolaimomorpha</taxon>
        <taxon>Strongyloidoidea</taxon>
        <taxon>Strongyloididae</taxon>
        <taxon>Strongyloides</taxon>
    </lineage>
</organism>
<dbReference type="GO" id="GO:0008270">
    <property type="term" value="F:zinc ion binding"/>
    <property type="evidence" value="ECO:0007669"/>
    <property type="project" value="UniProtKB-KW"/>
</dbReference>
<dbReference type="InterPro" id="IPR051834">
    <property type="entry name" value="RING_finger_E3_ligase"/>
</dbReference>
<dbReference type="OrthoDB" id="9984778at2759"/>
<dbReference type="Gene3D" id="3.30.40.10">
    <property type="entry name" value="Zinc/RING finger domain, C3HC4 (zinc finger)"/>
    <property type="match status" value="1"/>
</dbReference>
<dbReference type="Pfam" id="PF13639">
    <property type="entry name" value="zf-RING_2"/>
    <property type="match status" value="1"/>
</dbReference>
<name>A0A090LDC6_STRRB</name>
<dbReference type="WormBase" id="SRAE_2000244300">
    <property type="protein sequence ID" value="SRP11325"/>
    <property type="gene ID" value="WBGene00262653"/>
</dbReference>
<feature type="compositionally biased region" description="Polar residues" evidence="5">
    <location>
        <begin position="232"/>
        <end position="259"/>
    </location>
</feature>
<dbReference type="AlphaFoldDB" id="A0A090LDC6"/>
<dbReference type="RefSeq" id="XP_024506981.1">
    <property type="nucleotide sequence ID" value="XM_024653512.1"/>
</dbReference>
<dbReference type="GO" id="GO:0061630">
    <property type="term" value="F:ubiquitin protein ligase activity"/>
    <property type="evidence" value="ECO:0007669"/>
    <property type="project" value="TreeGrafter"/>
</dbReference>
<dbReference type="InterPro" id="IPR013083">
    <property type="entry name" value="Znf_RING/FYVE/PHD"/>
</dbReference>
<dbReference type="PANTHER" id="PTHR45931">
    <property type="entry name" value="SI:CH211-59O9.10"/>
    <property type="match status" value="1"/>
</dbReference>
<evidence type="ECO:0000256" key="5">
    <source>
        <dbReference type="SAM" id="MobiDB-lite"/>
    </source>
</evidence>
<reference evidence="9" key="2">
    <citation type="submission" date="2020-12" db="UniProtKB">
        <authorList>
            <consortium name="WormBaseParasite"/>
        </authorList>
    </citation>
    <scope>IDENTIFICATION</scope>
</reference>
<dbReference type="CTD" id="36380146"/>
<sequence>MLRFVVIFMDNSSVNSAISRSHSSPNIVQVQIPPSDIYNLNTINFQYMNSHFPNTSQHIGVMEHHVNRNSNGTNNLVIPNISTGVPSISQPIQNLYDFDIQQIRHLPIREPEDVIQIGIELQRHRDLEFEYARTHQYEPLALTRTYHVHRNNLTGRITLIRDSNNDLQRRSDYITPSRDCYIGNSQPQHGISLQRSEETPDSQVNYVPYRQPSFPYNYEGQFIQQPIIHQTNGYQQPQHSISTSFHQNSVSRPSTLTSQRQKRPHGNPSSGSTQSGASRLPKMRRVNSTVEDTLACTSQNTSEHQDRPGFTSVSTTQREIYENTDQRHGTSRPPPHHTHTSHEHTHQRNHLQNIWPMSIIEINRQIMNSLYTIEANIPHTYPHLVYPIQQGQMDSANVIPQNTHSSFIRQIPITGNPIFTSPVGRSNGRPYVTQPERVGIFNHVQQSVVGDIEVRRQTLEQFHGTNRAVGMAVPFLPGFTPSDFHYIQAFTHYGIPQVSSEVAPVGLSAEDIKKFTTIMPFSKDSNCDENESERCTVCLCDFDSGDEVRSLNCSHRFHVECIDQWLSINKKCPLCREDVDKARDVNEEPSGSGRNLINSTVHPNVHSQATIVDV</sequence>
<proteinExistence type="predicted"/>
<keyword evidence="2 4" id="KW-0863">Zinc-finger</keyword>
<dbReference type="PROSITE" id="PS50089">
    <property type="entry name" value="ZF_RING_2"/>
    <property type="match status" value="1"/>
</dbReference>
<feature type="compositionally biased region" description="Polar residues" evidence="5">
    <location>
        <begin position="183"/>
        <end position="194"/>
    </location>
</feature>
<dbReference type="GeneID" id="36380146"/>
<keyword evidence="3" id="KW-0862">Zinc</keyword>
<dbReference type="SUPFAM" id="SSF57850">
    <property type="entry name" value="RING/U-box"/>
    <property type="match status" value="1"/>
</dbReference>
<evidence type="ECO:0000259" key="6">
    <source>
        <dbReference type="PROSITE" id="PS50089"/>
    </source>
</evidence>
<feature type="region of interest" description="Disordered" evidence="5">
    <location>
        <begin position="296"/>
        <end position="348"/>
    </location>
</feature>
<dbReference type="STRING" id="34506.A0A090LDC6"/>
<dbReference type="eggNOG" id="KOG3313">
    <property type="taxonomic scope" value="Eukaryota"/>
</dbReference>
<evidence type="ECO:0000256" key="1">
    <source>
        <dbReference type="ARBA" id="ARBA00022723"/>
    </source>
</evidence>
<dbReference type="GO" id="GO:0006511">
    <property type="term" value="P:ubiquitin-dependent protein catabolic process"/>
    <property type="evidence" value="ECO:0007669"/>
    <property type="project" value="TreeGrafter"/>
</dbReference>
<dbReference type="Proteomes" id="UP000035682">
    <property type="component" value="Unplaced"/>
</dbReference>
<evidence type="ECO:0000313" key="7">
    <source>
        <dbReference type="EMBL" id="CEF67781.1"/>
    </source>
</evidence>
<evidence type="ECO:0000256" key="3">
    <source>
        <dbReference type="ARBA" id="ARBA00022833"/>
    </source>
</evidence>
<feature type="region of interest" description="Disordered" evidence="5">
    <location>
        <begin position="179"/>
        <end position="206"/>
    </location>
</feature>
<keyword evidence="8" id="KW-1185">Reference proteome</keyword>